<sequence>MSPLMTDAESAAAVAAVAAVAAAVALERSVGLQDSEVCHPLSERPYASIDTLIAHSLSATKLSAAGLWEVTVTTWLSCVCVTDVSKELPEKKADSSDAVCSGSYTAVLDAIVCSDVTVGIKAANVGSHEGTDERFSDSATDKKSLSLSGFSSQPFRSSAQIAARGVLCEGPGPDRLLDMAAQCHKKSSTMSEGTCLAATNKMALMFFMTAMVKKRIHLVFQALSVAVRIEIDEMVRLSTSMPGFGAVRLLGIVAEAEAILCILSDAFRRPSPCICMAKVRARLQSHG</sequence>
<accession>A0A812U8Q2</accession>
<gene>
    <name evidence="1" type="ORF">SNEC2469_LOCUS16501</name>
</gene>
<evidence type="ECO:0000313" key="2">
    <source>
        <dbReference type="Proteomes" id="UP000601435"/>
    </source>
</evidence>
<dbReference type="AlphaFoldDB" id="A0A812U8Q2"/>
<organism evidence="1 2">
    <name type="scientific">Symbiodinium necroappetens</name>
    <dbReference type="NCBI Taxonomy" id="1628268"/>
    <lineage>
        <taxon>Eukaryota</taxon>
        <taxon>Sar</taxon>
        <taxon>Alveolata</taxon>
        <taxon>Dinophyceae</taxon>
        <taxon>Suessiales</taxon>
        <taxon>Symbiodiniaceae</taxon>
        <taxon>Symbiodinium</taxon>
    </lineage>
</organism>
<dbReference type="Proteomes" id="UP000601435">
    <property type="component" value="Unassembled WGS sequence"/>
</dbReference>
<proteinExistence type="predicted"/>
<dbReference type="OrthoDB" id="418165at2759"/>
<protein>
    <submittedName>
        <fullName evidence="1">Uncharacterized protein</fullName>
    </submittedName>
</protein>
<keyword evidence="2" id="KW-1185">Reference proteome</keyword>
<reference evidence="1" key="1">
    <citation type="submission" date="2021-02" db="EMBL/GenBank/DDBJ databases">
        <authorList>
            <person name="Dougan E. K."/>
            <person name="Rhodes N."/>
            <person name="Thang M."/>
            <person name="Chan C."/>
        </authorList>
    </citation>
    <scope>NUCLEOTIDE SEQUENCE</scope>
</reference>
<name>A0A812U8Q2_9DINO</name>
<evidence type="ECO:0000313" key="1">
    <source>
        <dbReference type="EMBL" id="CAE7567024.1"/>
    </source>
</evidence>
<dbReference type="EMBL" id="CAJNJA010026898">
    <property type="protein sequence ID" value="CAE7567024.1"/>
    <property type="molecule type" value="Genomic_DNA"/>
</dbReference>
<comment type="caution">
    <text evidence="1">The sequence shown here is derived from an EMBL/GenBank/DDBJ whole genome shotgun (WGS) entry which is preliminary data.</text>
</comment>